<dbReference type="PANTHER" id="PTHR34075">
    <property type="entry name" value="BLR3430 PROTEIN"/>
    <property type="match status" value="1"/>
</dbReference>
<dbReference type="InterPro" id="IPR012340">
    <property type="entry name" value="NA-bd_OB-fold"/>
</dbReference>
<reference evidence="3" key="1">
    <citation type="submission" date="2022-09" db="EMBL/GenBank/DDBJ databases">
        <title>Intensive care unit water sources are persistently colonized with multi-drug resistant bacteria and are the site of extensive horizontal gene transfer of antibiotic resistance genes.</title>
        <authorList>
            <person name="Diorio-Toth L."/>
        </authorList>
    </citation>
    <scope>NUCLEOTIDE SEQUENCE</scope>
    <source>
        <strain evidence="3">GD03843</strain>
    </source>
</reference>
<evidence type="ECO:0000259" key="2">
    <source>
        <dbReference type="Pfam" id="PF12172"/>
    </source>
</evidence>
<dbReference type="Pfam" id="PF01796">
    <property type="entry name" value="OB_ChsH2_C"/>
    <property type="match status" value="1"/>
</dbReference>
<name>A0AA42LPT4_9BURK</name>
<dbReference type="RefSeq" id="WP_279995820.1">
    <property type="nucleotide sequence ID" value="NZ_JAOCDZ010000010.1"/>
</dbReference>
<dbReference type="Gene3D" id="6.10.30.10">
    <property type="match status" value="1"/>
</dbReference>
<gene>
    <name evidence="3" type="ORF">N5D93_16075</name>
</gene>
<comment type="caution">
    <text evidence="3">The sequence shown here is derived from an EMBL/GenBank/DDBJ whole genome shotgun (WGS) entry which is preliminary data.</text>
</comment>
<dbReference type="InterPro" id="IPR002878">
    <property type="entry name" value="ChsH2_C"/>
</dbReference>
<dbReference type="InterPro" id="IPR022002">
    <property type="entry name" value="ChsH2_Znr"/>
</dbReference>
<proteinExistence type="predicted"/>
<accession>A0AA42LPT4</accession>
<organism evidence="3 4">
    <name type="scientific">Achromobacter spanius</name>
    <dbReference type="NCBI Taxonomy" id="217203"/>
    <lineage>
        <taxon>Bacteria</taxon>
        <taxon>Pseudomonadati</taxon>
        <taxon>Pseudomonadota</taxon>
        <taxon>Betaproteobacteria</taxon>
        <taxon>Burkholderiales</taxon>
        <taxon>Alcaligenaceae</taxon>
        <taxon>Achromobacter</taxon>
    </lineage>
</organism>
<evidence type="ECO:0000313" key="4">
    <source>
        <dbReference type="Proteomes" id="UP001161094"/>
    </source>
</evidence>
<sequence>MPVEIVFRDEQGIRPVCPFFELHAEWTDAAGHVQTGPLTQELLARWSITLSDIEWTVELGNLKAFHYTFDLGDKVEAHAALQHHPDTRSLTMDQAQRPLPQPTRITQPYWDAAKDHRLVVQQCGCCKARQFYPREFCTACLSDSIEWIESAGRGTVYTYTINRRPSNAALSEKVPYVVAMIDLDEGVRMMANIVDCSAEAIRIGARVRVCFEPVSPEITLPQFRLEA</sequence>
<dbReference type="AlphaFoldDB" id="A0AA42LPT4"/>
<dbReference type="Pfam" id="PF12172">
    <property type="entry name" value="zf-ChsH2"/>
    <property type="match status" value="1"/>
</dbReference>
<dbReference type="Proteomes" id="UP001161094">
    <property type="component" value="Unassembled WGS sequence"/>
</dbReference>
<feature type="domain" description="ChsH2 C-terminal OB-fold" evidence="1">
    <location>
        <begin position="147"/>
        <end position="212"/>
    </location>
</feature>
<dbReference type="PANTHER" id="PTHR34075:SF5">
    <property type="entry name" value="BLR3430 PROTEIN"/>
    <property type="match status" value="1"/>
</dbReference>
<feature type="domain" description="ChsH2 rubredoxin-like zinc ribbon" evidence="2">
    <location>
        <begin position="110"/>
        <end position="146"/>
    </location>
</feature>
<evidence type="ECO:0000313" key="3">
    <source>
        <dbReference type="EMBL" id="MDH0737330.1"/>
    </source>
</evidence>
<dbReference type="EMBL" id="JAOCDZ010000010">
    <property type="protein sequence ID" value="MDH0737330.1"/>
    <property type="molecule type" value="Genomic_DNA"/>
</dbReference>
<evidence type="ECO:0000259" key="1">
    <source>
        <dbReference type="Pfam" id="PF01796"/>
    </source>
</evidence>
<dbReference type="SUPFAM" id="SSF50249">
    <property type="entry name" value="Nucleic acid-binding proteins"/>
    <property type="match status" value="1"/>
</dbReference>
<dbReference type="InterPro" id="IPR052513">
    <property type="entry name" value="Thioester_dehydratase-like"/>
</dbReference>
<protein>
    <submittedName>
        <fullName evidence="3">OB-fold domain-containing protein</fullName>
    </submittedName>
</protein>